<dbReference type="EMBL" id="CAWUFR010000056">
    <property type="protein sequence ID" value="CAK6962299.1"/>
    <property type="molecule type" value="Genomic_DNA"/>
</dbReference>
<proteinExistence type="inferred from homology"/>
<dbReference type="Pfam" id="PF11969">
    <property type="entry name" value="DcpS_C"/>
    <property type="match status" value="1"/>
</dbReference>
<dbReference type="PANTHER" id="PTHR12486:SF6">
    <property type="entry name" value="ADENOSINE 5'-MONOPHOSPHORAMIDASE HINT3"/>
    <property type="match status" value="1"/>
</dbReference>
<dbReference type="InterPro" id="IPR036265">
    <property type="entry name" value="HIT-like_sf"/>
</dbReference>
<dbReference type="PRINTS" id="PR00332">
    <property type="entry name" value="HISTRIAD"/>
</dbReference>
<feature type="domain" description="HIT" evidence="6">
    <location>
        <begin position="24"/>
        <end position="135"/>
    </location>
</feature>
<evidence type="ECO:0000256" key="4">
    <source>
        <dbReference type="PIRSR" id="PIRSR601310-3"/>
    </source>
</evidence>
<evidence type="ECO:0000256" key="2">
    <source>
        <dbReference type="ARBA" id="ARBA00025764"/>
    </source>
</evidence>
<dbReference type="PROSITE" id="PS51084">
    <property type="entry name" value="HIT_2"/>
    <property type="match status" value="1"/>
</dbReference>
<reference evidence="7 8" key="1">
    <citation type="submission" date="2024-01" db="EMBL/GenBank/DDBJ databases">
        <authorList>
            <person name="Alioto T."/>
            <person name="Alioto T."/>
            <person name="Gomez Garrido J."/>
        </authorList>
    </citation>
    <scope>NUCLEOTIDE SEQUENCE [LARGE SCALE GENOMIC DNA]</scope>
</reference>
<feature type="short sequence motif" description="Histidine triad motif" evidence="4 5">
    <location>
        <begin position="117"/>
        <end position="121"/>
    </location>
</feature>
<gene>
    <name evidence="7" type="ORF">FSCOSCO3_A036737</name>
</gene>
<sequence>MSKNKIANMRRSKSDTSNMVQSCMFCLIAHGQDKKPEIIQKNNELVCFRDICPAAPHHYLVIPKQHICSCLSMHRGHINLVERMVEMGKAVLLDQGITDMKDIRLGFHQPPYISVNHLHLHVIAPASQISKSLGYKFIPGTTSFVTEGHLRIRLKDIPPSTQSFVGRCLQR</sequence>
<dbReference type="Gene3D" id="3.30.428.10">
    <property type="entry name" value="HIT-like"/>
    <property type="match status" value="1"/>
</dbReference>
<comment type="catalytic activity">
    <reaction evidence="1">
        <text>adenosine 5'-phosphoramidate + H2O = NH4(+) + AMP</text>
        <dbReference type="Rhea" id="RHEA:67916"/>
        <dbReference type="ChEBI" id="CHEBI:15377"/>
        <dbReference type="ChEBI" id="CHEBI:28938"/>
        <dbReference type="ChEBI" id="CHEBI:57890"/>
        <dbReference type="ChEBI" id="CHEBI:456215"/>
    </reaction>
</comment>
<evidence type="ECO:0000256" key="5">
    <source>
        <dbReference type="PROSITE-ProRule" id="PRU00464"/>
    </source>
</evidence>
<evidence type="ECO:0000259" key="6">
    <source>
        <dbReference type="PROSITE" id="PS51084"/>
    </source>
</evidence>
<dbReference type="InterPro" id="IPR011146">
    <property type="entry name" value="HIT-like"/>
</dbReference>
<feature type="active site" description="Tele-AMP-histidine intermediate" evidence="3">
    <location>
        <position position="119"/>
    </location>
</feature>
<name>A0AAV1NVZ2_SCOSC</name>
<dbReference type="SUPFAM" id="SSF54197">
    <property type="entry name" value="HIT-like"/>
    <property type="match status" value="1"/>
</dbReference>
<evidence type="ECO:0000313" key="7">
    <source>
        <dbReference type="EMBL" id="CAK6962299.1"/>
    </source>
</evidence>
<keyword evidence="8" id="KW-1185">Reference proteome</keyword>
<comment type="caution">
    <text evidence="7">The sequence shown here is derived from an EMBL/GenBank/DDBJ whole genome shotgun (WGS) entry which is preliminary data.</text>
</comment>
<accession>A0AAV1NVZ2</accession>
<dbReference type="Proteomes" id="UP001314229">
    <property type="component" value="Unassembled WGS sequence"/>
</dbReference>
<evidence type="ECO:0000256" key="3">
    <source>
        <dbReference type="PIRSR" id="PIRSR601310-1"/>
    </source>
</evidence>
<comment type="similarity">
    <text evidence="2">Belongs to the HINT family.</text>
</comment>
<organism evidence="7 8">
    <name type="scientific">Scomber scombrus</name>
    <name type="common">Atlantic mackerel</name>
    <name type="synonym">Scomber vernalis</name>
    <dbReference type="NCBI Taxonomy" id="13677"/>
    <lineage>
        <taxon>Eukaryota</taxon>
        <taxon>Metazoa</taxon>
        <taxon>Chordata</taxon>
        <taxon>Craniata</taxon>
        <taxon>Vertebrata</taxon>
        <taxon>Euteleostomi</taxon>
        <taxon>Actinopterygii</taxon>
        <taxon>Neopterygii</taxon>
        <taxon>Teleostei</taxon>
        <taxon>Neoteleostei</taxon>
        <taxon>Acanthomorphata</taxon>
        <taxon>Pelagiaria</taxon>
        <taxon>Scombriformes</taxon>
        <taxon>Scombridae</taxon>
        <taxon>Scomber</taxon>
    </lineage>
</organism>
<dbReference type="InterPro" id="IPR001310">
    <property type="entry name" value="Histidine_triad_HIT"/>
</dbReference>
<protein>
    <submittedName>
        <fullName evidence="7">Histidine triad nucleotide-binding protein 3-like</fullName>
    </submittedName>
</protein>
<evidence type="ECO:0000256" key="1">
    <source>
        <dbReference type="ARBA" id="ARBA00024472"/>
    </source>
</evidence>
<evidence type="ECO:0000313" key="8">
    <source>
        <dbReference type="Proteomes" id="UP001314229"/>
    </source>
</evidence>
<dbReference type="GO" id="GO:0003824">
    <property type="term" value="F:catalytic activity"/>
    <property type="evidence" value="ECO:0007669"/>
    <property type="project" value="InterPro"/>
</dbReference>
<dbReference type="AlphaFoldDB" id="A0AAV1NVZ2"/>
<dbReference type="PANTHER" id="PTHR12486">
    <property type="entry name" value="APRATAXIN-RELATED"/>
    <property type="match status" value="1"/>
</dbReference>